<dbReference type="AlphaFoldDB" id="L8X513"/>
<gene>
    <name evidence="1" type="ORF">AG1IA_01843</name>
</gene>
<dbReference type="EMBL" id="AFRT01000405">
    <property type="protein sequence ID" value="ELU44128.1"/>
    <property type="molecule type" value="Genomic_DNA"/>
</dbReference>
<accession>L8X513</accession>
<sequence>MRLVGFEKMLLTLFFEYDYTHTFHLFRHLPIFFLPPSAREGDDICRIVVDSVLCLVQFQNVSCLCSLSFSRRGGDNYLGLKRIADLFFELTAFRCHPRPARGHNEDLFIGTV</sequence>
<protein>
    <submittedName>
        <fullName evidence="1">Uncharacterized protein</fullName>
    </submittedName>
</protein>
<dbReference type="HOGENOM" id="CLU_2147557_0_0_1"/>
<reference evidence="1 2" key="1">
    <citation type="journal article" date="2013" name="Nat. Commun.">
        <title>The evolution and pathogenic mechanisms of the rice sheath blight pathogen.</title>
        <authorList>
            <person name="Zheng A."/>
            <person name="Lin R."/>
            <person name="Xu L."/>
            <person name="Qin P."/>
            <person name="Tang C."/>
            <person name="Ai P."/>
            <person name="Zhang D."/>
            <person name="Liu Y."/>
            <person name="Sun Z."/>
            <person name="Feng H."/>
            <person name="Wang Y."/>
            <person name="Chen Y."/>
            <person name="Liang X."/>
            <person name="Fu R."/>
            <person name="Li Q."/>
            <person name="Zhang J."/>
            <person name="Yu X."/>
            <person name="Xie Z."/>
            <person name="Ding L."/>
            <person name="Guan P."/>
            <person name="Tang J."/>
            <person name="Liang Y."/>
            <person name="Wang S."/>
            <person name="Deng Q."/>
            <person name="Li S."/>
            <person name="Zhu J."/>
            <person name="Wang L."/>
            <person name="Liu H."/>
            <person name="Li P."/>
        </authorList>
    </citation>
    <scope>NUCLEOTIDE SEQUENCE [LARGE SCALE GENOMIC DNA]</scope>
    <source>
        <strain evidence="2">AG-1 IA</strain>
    </source>
</reference>
<keyword evidence="2" id="KW-1185">Reference proteome</keyword>
<proteinExistence type="predicted"/>
<organism evidence="1 2">
    <name type="scientific">Thanatephorus cucumeris (strain AG1-IA)</name>
    <name type="common">Rice sheath blight fungus</name>
    <name type="synonym">Rhizoctonia solani</name>
    <dbReference type="NCBI Taxonomy" id="983506"/>
    <lineage>
        <taxon>Eukaryota</taxon>
        <taxon>Fungi</taxon>
        <taxon>Dikarya</taxon>
        <taxon>Basidiomycota</taxon>
        <taxon>Agaricomycotina</taxon>
        <taxon>Agaricomycetes</taxon>
        <taxon>Cantharellales</taxon>
        <taxon>Ceratobasidiaceae</taxon>
        <taxon>Rhizoctonia</taxon>
        <taxon>Rhizoctonia solani AG-1</taxon>
    </lineage>
</organism>
<evidence type="ECO:0000313" key="2">
    <source>
        <dbReference type="Proteomes" id="UP000011668"/>
    </source>
</evidence>
<evidence type="ECO:0000313" key="1">
    <source>
        <dbReference type="EMBL" id="ELU44128.1"/>
    </source>
</evidence>
<comment type="caution">
    <text evidence="1">The sequence shown here is derived from an EMBL/GenBank/DDBJ whole genome shotgun (WGS) entry which is preliminary data.</text>
</comment>
<name>L8X513_THACA</name>
<dbReference type="Proteomes" id="UP000011668">
    <property type="component" value="Unassembled WGS sequence"/>
</dbReference>